<keyword evidence="3" id="KW-1185">Reference proteome</keyword>
<proteinExistence type="predicted"/>
<dbReference type="EMBL" id="CCBQ010000037">
    <property type="protein sequence ID" value="CDO94271.1"/>
    <property type="molecule type" value="Genomic_DNA"/>
</dbReference>
<gene>
    <name evidence="2" type="ORF">KLDO_g2544</name>
</gene>
<feature type="compositionally biased region" description="Acidic residues" evidence="1">
    <location>
        <begin position="605"/>
        <end position="618"/>
    </location>
</feature>
<reference evidence="2 3" key="1">
    <citation type="submission" date="2014-03" db="EMBL/GenBank/DDBJ databases">
        <title>The genome of Kluyveromyces dobzhanskii.</title>
        <authorList>
            <person name="Nystedt B."/>
            <person name="Astrom S."/>
        </authorList>
    </citation>
    <scope>NUCLEOTIDE SEQUENCE [LARGE SCALE GENOMIC DNA]</scope>
    <source>
        <strain evidence="2 3">CBS 2104</strain>
    </source>
</reference>
<dbReference type="OrthoDB" id="3980110at2759"/>
<evidence type="ECO:0000313" key="3">
    <source>
        <dbReference type="Proteomes" id="UP000031516"/>
    </source>
</evidence>
<evidence type="ECO:0000256" key="1">
    <source>
        <dbReference type="SAM" id="MobiDB-lite"/>
    </source>
</evidence>
<dbReference type="AlphaFoldDB" id="A0A0A8L7S8"/>
<protein>
    <submittedName>
        <fullName evidence="2">WGS project CCBQ000000000 data, contig 00106</fullName>
    </submittedName>
</protein>
<sequence length="1141" mass="130833">MPLVSTSLQRLLSLDVHEDPSSLLQKLFIALFTTVPGQNVVEHLTELAEIQCANNNRVDDDDEGNTFSIRRQDPCWAALFQAWSSDTQILSLFLDWLIRNERDSIDLQKYSKPSYKRAVSYLVPNLGCTFTAPLFDSSNLLIDYLHIVRPLIESIVKKMNGSQLIGWVQDHNRVYEFNGSFQWFALPRSEFNQFYTTALYERYFTSLFAGHKSKNGVISAILLLKVDLVPPSGHDLTEFRLKHAAVNGSALSEQEEYGSHSNLRSERFELFYKLGLYKYPYPLLAEQFNSLCLFVDPMTQPPPNDSHIISLDLLHDLYLGSLAGNISKSIPNYQTVWKTHLSTNLEIITLNLLQTLRIWDYQSLDDLKNIQAENPETYPAHMSSWIPYELSLLEMEILYMIAGLSFYSMYKMHADKPARLNPFLPMMLRAWRSLSSALILGLQIDRFEEMQTVYSTPVVVSAVIRGASALRSIIATILNGFMDDKVHDFKHEPFGGFMSPYGRKLCNGALYTNVMFFFTALLPSGMDSDEIVELLSHIQRGDRIDEDVRYMFDYEYFDYNDADTNMLAEDKLMFSSTKSELEQKKRFRMLRGFYKRCDCKFSDEEDDIDDSNTDEEESVVQSSQSSQKLPDGDQGYVQDSTDDKPTNGLKVVNTARRFQTDVTSHLPNGYCKNGEDWRDMPRGLNLYYMNGYHFMSKLSRSPLFEILRRLPDRNVTFSQAHTILRSVATCVKLEQEQILLKVMTSSSGEENLEILPFTSDEVIALMFKDDGGIAKPFPFSGCNDSLGWKLFDELMMSYGHRRLLIHHLTHRLHTFSSIHYVYELLFGLRGTPVRSYDSESMKNKQLGILSWTPVGEFEKIAAIEFSRQGVIELSTIEKKMLLQEFFVGVSSGLLGEYQDTTVESFATNGESQVQAGDEFEDILSFASHKAEMVGKVKMVCFLLEEVLNDKEFEFVAEEDYVYELKSFLIQWSAISPDACSVYALLKSKAPGKGSDIDIDTEEFTDSGSIHSDDRLLPANFDELELNDIYDNADQDNDTCYQKGEVSKTTEERFSRMLPIQSLEGNPIEKAFRYLIRKYDVNKSVPVYGRRVIEYCDKILPLDIRTHQSLHREFLAVFGIDYLDILQAQQQEAEEECDEMPI</sequence>
<dbReference type="Proteomes" id="UP000031516">
    <property type="component" value="Unassembled WGS sequence"/>
</dbReference>
<accession>A0A0A8L7S8</accession>
<comment type="caution">
    <text evidence="2">The sequence shown here is derived from an EMBL/GenBank/DDBJ whole genome shotgun (WGS) entry which is preliminary data.</text>
</comment>
<name>A0A0A8L7S8_9SACH</name>
<organism evidence="2 3">
    <name type="scientific">Kluyveromyces dobzhanskii CBS 2104</name>
    <dbReference type="NCBI Taxonomy" id="1427455"/>
    <lineage>
        <taxon>Eukaryota</taxon>
        <taxon>Fungi</taxon>
        <taxon>Dikarya</taxon>
        <taxon>Ascomycota</taxon>
        <taxon>Saccharomycotina</taxon>
        <taxon>Saccharomycetes</taxon>
        <taxon>Saccharomycetales</taxon>
        <taxon>Saccharomycetaceae</taxon>
        <taxon>Kluyveromyces</taxon>
    </lineage>
</organism>
<feature type="region of interest" description="Disordered" evidence="1">
    <location>
        <begin position="605"/>
        <end position="648"/>
    </location>
</feature>
<evidence type="ECO:0000313" key="2">
    <source>
        <dbReference type="EMBL" id="CDO94271.1"/>
    </source>
</evidence>